<dbReference type="CDD" id="cd01214">
    <property type="entry name" value="PTB_FAM43A"/>
    <property type="match status" value="1"/>
</dbReference>
<organism evidence="4 5">
    <name type="scientific">Lutzomyia longipalpis</name>
    <name type="common">Sand fly</name>
    <dbReference type="NCBI Taxonomy" id="7200"/>
    <lineage>
        <taxon>Eukaryota</taxon>
        <taxon>Metazoa</taxon>
        <taxon>Ecdysozoa</taxon>
        <taxon>Arthropoda</taxon>
        <taxon>Hexapoda</taxon>
        <taxon>Insecta</taxon>
        <taxon>Pterygota</taxon>
        <taxon>Neoptera</taxon>
        <taxon>Endopterygota</taxon>
        <taxon>Diptera</taxon>
        <taxon>Nematocera</taxon>
        <taxon>Psychodoidea</taxon>
        <taxon>Psychodidae</taxon>
        <taxon>Lutzomyia</taxon>
        <taxon>Lutzomyia</taxon>
    </lineage>
</organism>
<dbReference type="InterPro" id="IPR011993">
    <property type="entry name" value="PH-like_dom_sf"/>
</dbReference>
<dbReference type="EMBL" id="GITU01004016">
    <property type="protein sequence ID" value="MBC1172719.1"/>
    <property type="molecule type" value="Transcribed_RNA"/>
</dbReference>
<accession>A0A1B0ESS0</accession>
<feature type="compositionally biased region" description="Polar residues" evidence="1">
    <location>
        <begin position="1"/>
        <end position="22"/>
    </location>
</feature>
<keyword evidence="5" id="KW-1185">Reference proteome</keyword>
<dbReference type="VEuPathDB" id="VectorBase:LLONM1_002298"/>
<feature type="region of interest" description="Disordered" evidence="1">
    <location>
        <begin position="1"/>
        <end position="57"/>
    </location>
</feature>
<evidence type="ECO:0000313" key="3">
    <source>
        <dbReference type="EMBL" id="MBC1172719.1"/>
    </source>
</evidence>
<dbReference type="Gene3D" id="2.30.29.30">
    <property type="entry name" value="Pleckstrin-homology domain (PH domain)/Phosphotyrosine-binding domain (PTB)"/>
    <property type="match status" value="1"/>
</dbReference>
<reference evidence="5" key="1">
    <citation type="submission" date="2012-05" db="EMBL/GenBank/DDBJ databases">
        <title>Whole Genome Assembly of Lutzomyia longipalpis.</title>
        <authorList>
            <person name="Richards S."/>
            <person name="Qu C."/>
            <person name="Dillon R."/>
            <person name="Worley K."/>
            <person name="Scherer S."/>
            <person name="Batterton M."/>
            <person name="Taylor A."/>
            <person name="Hawes A."/>
            <person name="Hernandez B."/>
            <person name="Kovar C."/>
            <person name="Mandapat C."/>
            <person name="Pham C."/>
            <person name="Qu C."/>
            <person name="Jing C."/>
            <person name="Bess C."/>
            <person name="Bandaranaike D."/>
            <person name="Ngo D."/>
            <person name="Ongeri F."/>
            <person name="Arias F."/>
            <person name="Lara F."/>
            <person name="Weissenberger G."/>
            <person name="Kamau G."/>
            <person name="Han H."/>
            <person name="Shen H."/>
            <person name="Dinh H."/>
            <person name="Khalil I."/>
            <person name="Jones J."/>
            <person name="Shafer J."/>
            <person name="Jayaseelan J."/>
            <person name="Quiroz J."/>
            <person name="Blankenburg K."/>
            <person name="Nguyen L."/>
            <person name="Jackson L."/>
            <person name="Francisco L."/>
            <person name="Tang L.-Y."/>
            <person name="Pu L.-L."/>
            <person name="Perales L."/>
            <person name="Lorensuhewa L."/>
            <person name="Munidasa M."/>
            <person name="Coyle M."/>
            <person name="Taylor M."/>
            <person name="Puazo M."/>
            <person name="Firestine M."/>
            <person name="Scheel M."/>
            <person name="Javaid M."/>
            <person name="Wang M."/>
            <person name="Li M."/>
            <person name="Tabassum N."/>
            <person name="Saada N."/>
            <person name="Osuji N."/>
            <person name="Aqrawi P."/>
            <person name="Fu Q."/>
            <person name="Thornton R."/>
            <person name="Raj R."/>
            <person name="Goodspeed R."/>
            <person name="Mata R."/>
            <person name="Najjar R."/>
            <person name="Gubbala S."/>
            <person name="Lee S."/>
            <person name="Denson S."/>
            <person name="Patil S."/>
            <person name="Macmil S."/>
            <person name="Qi S."/>
            <person name="Matskevitch T."/>
            <person name="Palculict T."/>
            <person name="Mathew T."/>
            <person name="Vee V."/>
            <person name="Velamala V."/>
            <person name="Korchina V."/>
            <person name="Cai W."/>
            <person name="Liu W."/>
            <person name="Dai W."/>
            <person name="Zou X."/>
            <person name="Zhu Y."/>
            <person name="Zhang Y."/>
            <person name="Wu Y.-Q."/>
            <person name="Xin Y."/>
            <person name="Nazarath L."/>
            <person name="Kovar C."/>
            <person name="Han Y."/>
            <person name="Muzny D."/>
            <person name="Gibbs R."/>
        </authorList>
    </citation>
    <scope>NUCLEOTIDE SEQUENCE [LARGE SCALE GENOMIC DNA]</scope>
    <source>
        <strain evidence="5">Jacobina</strain>
    </source>
</reference>
<reference evidence="3" key="2">
    <citation type="journal article" date="2020" name="BMC">
        <title>Leishmania infection induces a limited differential gene expression in the sand fly midgut.</title>
        <authorList>
            <person name="Coutinho-Abreu I.V."/>
            <person name="Serafim T.D."/>
            <person name="Meneses C."/>
            <person name="Kamhawi S."/>
            <person name="Oliveira F."/>
            <person name="Valenzuela J.G."/>
        </authorList>
    </citation>
    <scope>NUCLEOTIDE SEQUENCE</scope>
    <source>
        <strain evidence="3">Jacobina</strain>
        <tissue evidence="3">Midgut</tissue>
    </source>
</reference>
<dbReference type="PANTHER" id="PTHR11232:SF2">
    <property type="entry name" value="FI05246P"/>
    <property type="match status" value="1"/>
</dbReference>
<dbReference type="EMBL" id="AJWK01005513">
    <property type="status" value="NOT_ANNOTATED_CDS"/>
    <property type="molecule type" value="Genomic_DNA"/>
</dbReference>
<evidence type="ECO:0000313" key="5">
    <source>
        <dbReference type="Proteomes" id="UP000092461"/>
    </source>
</evidence>
<sequence>MLLFEENQSQQSIGSSTMTSNANHEDRDEVDFVVRSSYGSTEKKSPDLISHTNGGLPHLIKEITSKDSGGEKKKKAQEKIPIKSPLERLPIFRSHMKKATTECAQKEVRPKLCKNGTSIAARLLGNTYNTATATAKKRSSLKRSTPVSRTTNTERFHKCVDIGGFEEAQYQSIEGHHDRDISARALRSLTKGLGKLLRRRTDSVNISTPDPEYKVSYLGNVLTGWAKGEGCVEKPMSTLWRNYVQHYKPEVVMRIKVSSSGLKATTKQHGLTEYWSHRITHCAAPENFPKVFCWIYRHEGRKLKHELRCHAVLCSKESIARDISVTLQNNLFKALKEFRQDKISRQNARLSLANSVYDNPTIPRRKMLLSVGGNNYKPPLERSKSAPKLMAIEEDVGEEEGAANETETTDTRACCREDSLYPAMTLGKRKCRRGHSIRRTGRRGVSFKMPIMEENNNDCTEEELYGQMDTKNSFKTSTNGGGSDEDFDSLLGNEPLIGELMSLFEMKLRPPPKTLSLSDLLDADDADRPATPVKMNRSLDALDKYSDSEDEGTCFNQNDILAMLRKESVRCSSPDSQTNELYGALRQRSGSALRLNESLRSHKLTPVAAGESDEPQHPGKKVALESPPAMLRLSTGLVHLDSDEGSISSGCETASTVTANTDEMNAKNTSVEDDVVLLEPVGEKNSLEELPQAYRRSVTFPPDLKSLDPIDSDSEFSDESGFSDFQENSHKTRSKAIVA</sequence>
<protein>
    <recommendedName>
        <fullName evidence="2">PID domain-containing protein</fullName>
    </recommendedName>
</protein>
<proteinExistence type="predicted"/>
<dbReference type="SUPFAM" id="SSF50729">
    <property type="entry name" value="PH domain-like"/>
    <property type="match status" value="1"/>
</dbReference>
<dbReference type="Proteomes" id="UP000092461">
    <property type="component" value="Unassembled WGS sequence"/>
</dbReference>
<dbReference type="EMBL" id="AJWK01005511">
    <property type="status" value="NOT_ANNOTATED_CDS"/>
    <property type="molecule type" value="Genomic_DNA"/>
</dbReference>
<dbReference type="EMBL" id="AJWK01005510">
    <property type="status" value="NOT_ANNOTATED_CDS"/>
    <property type="molecule type" value="Genomic_DNA"/>
</dbReference>
<dbReference type="AlphaFoldDB" id="A0A1B0ESS0"/>
<dbReference type="Pfam" id="PF14719">
    <property type="entry name" value="PID_2"/>
    <property type="match status" value="1"/>
</dbReference>
<dbReference type="EnsemblMetazoa" id="LLOJ001605-RA">
    <property type="protein sequence ID" value="LLOJ001605-PA"/>
    <property type="gene ID" value="LLOJ001605"/>
</dbReference>
<name>A0A1B0ESS0_LUTLO</name>
<feature type="region of interest" description="Disordered" evidence="1">
    <location>
        <begin position="700"/>
        <end position="739"/>
    </location>
</feature>
<dbReference type="PANTHER" id="PTHR11232">
    <property type="entry name" value="PHOSPHOTYROSINE INTERACTION DOMAIN-CONTAINING FAMILY MEMBER"/>
    <property type="match status" value="1"/>
</dbReference>
<evidence type="ECO:0000313" key="4">
    <source>
        <dbReference type="EnsemblMetazoa" id="LLOJ001605-PA"/>
    </source>
</evidence>
<feature type="domain" description="PID" evidence="2">
    <location>
        <begin position="208"/>
        <end position="344"/>
    </location>
</feature>
<evidence type="ECO:0000256" key="1">
    <source>
        <dbReference type="SAM" id="MobiDB-lite"/>
    </source>
</evidence>
<dbReference type="InterPro" id="IPR033930">
    <property type="entry name" value="FAM43A/B_PTB"/>
</dbReference>
<feature type="compositionally biased region" description="Basic and acidic residues" evidence="1">
    <location>
        <begin position="23"/>
        <end position="32"/>
    </location>
</feature>
<dbReference type="EMBL" id="AJWK01005512">
    <property type="status" value="NOT_ANNOTATED_CDS"/>
    <property type="molecule type" value="Genomic_DNA"/>
</dbReference>
<evidence type="ECO:0000259" key="2">
    <source>
        <dbReference type="SMART" id="SM00462"/>
    </source>
</evidence>
<dbReference type="InterPro" id="IPR051133">
    <property type="entry name" value="Adapter_Engulfment-Domain"/>
</dbReference>
<dbReference type="VEuPathDB" id="VectorBase:LLOJ001605"/>
<reference evidence="4" key="3">
    <citation type="submission" date="2020-05" db="UniProtKB">
        <authorList>
            <consortium name="EnsemblMetazoa"/>
        </authorList>
    </citation>
    <scope>IDENTIFICATION</scope>
    <source>
        <strain evidence="4">Jacobina</strain>
    </source>
</reference>
<dbReference type="SMART" id="SM00462">
    <property type="entry name" value="PTB"/>
    <property type="match status" value="1"/>
</dbReference>
<dbReference type="InterPro" id="IPR006020">
    <property type="entry name" value="PTB/PI_dom"/>
</dbReference>